<reference evidence="2" key="1">
    <citation type="journal article" date="2017" name="J. Phycol.">
        <title>Analysis of chloroplast genomes and a supermatrix inform reclassification of the Rhodomelaceae (Rhodophyta).</title>
        <authorList>
            <person name="Diaz-Tapia P."/>
            <person name="Maggs C.A."/>
            <person name="West J.A."/>
            <person name="Verbruggen H."/>
        </authorList>
    </citation>
    <scope>NUCLEOTIDE SEQUENCE</scope>
    <source>
        <strain evidence="2">PD1686</strain>
    </source>
</reference>
<keyword evidence="1" id="KW-0812">Transmembrane</keyword>
<name>A0A1Z1MRF6_9FLOR</name>
<proteinExistence type="predicted"/>
<dbReference type="EMBL" id="MF101453">
    <property type="protein sequence ID" value="ARW68680.1"/>
    <property type="molecule type" value="Genomic_DNA"/>
</dbReference>
<sequence>MIIYSYIRRLSLHINLSLYCYQIIVVLFINMIIFINIFLFIHFLYFFEQKGNFCVNISYSKG</sequence>
<evidence type="ECO:0000256" key="1">
    <source>
        <dbReference type="SAM" id="Phobius"/>
    </source>
</evidence>
<protein>
    <submittedName>
        <fullName evidence="2">Uncharacterized protein</fullName>
    </submittedName>
</protein>
<accession>A0A1Z1MRF6</accession>
<keyword evidence="1" id="KW-0472">Membrane</keyword>
<evidence type="ECO:0000313" key="2">
    <source>
        <dbReference type="EMBL" id="ARW68680.1"/>
    </source>
</evidence>
<organism evidence="2">
    <name type="scientific">Palisada sp</name>
    <dbReference type="NCBI Taxonomy" id="1955416"/>
    <lineage>
        <taxon>Eukaryota</taxon>
        <taxon>Rhodophyta</taxon>
        <taxon>Florideophyceae</taxon>
        <taxon>Rhodymeniophycidae</taxon>
        <taxon>Ceramiales</taxon>
        <taxon>Rhodomelaceae</taxon>
        <taxon>Laurencieae</taxon>
        <taxon>Palisada</taxon>
    </lineage>
</organism>
<feature type="transmembrane region" description="Helical" evidence="1">
    <location>
        <begin position="21"/>
        <end position="47"/>
    </location>
</feature>
<keyword evidence="1" id="KW-1133">Transmembrane helix</keyword>
<dbReference type="AlphaFoldDB" id="A0A1Z1MRF6"/>
<keyword evidence="2" id="KW-0150">Chloroplast</keyword>
<gene>
    <name evidence="2" type="primary">Orf62</name>
</gene>
<keyword evidence="2" id="KW-0934">Plastid</keyword>
<geneLocation type="chloroplast" evidence="2"/>